<comment type="caution">
    <text evidence="1">The sequence shown here is derived from an EMBL/GenBank/DDBJ whole genome shotgun (WGS) entry which is preliminary data.</text>
</comment>
<dbReference type="InterPro" id="IPR010181">
    <property type="entry name" value="CGCAxxGCC_motif"/>
</dbReference>
<dbReference type="Pfam" id="PF09719">
    <property type="entry name" value="C_GCAxxG_C_C"/>
    <property type="match status" value="1"/>
</dbReference>
<evidence type="ECO:0008006" key="2">
    <source>
        <dbReference type="Google" id="ProtNLM"/>
    </source>
</evidence>
<dbReference type="NCBIfam" id="TIGR01909">
    <property type="entry name" value="C_GCAxxG_C_C"/>
    <property type="match status" value="1"/>
</dbReference>
<proteinExistence type="predicted"/>
<reference evidence="1" key="1">
    <citation type="journal article" date="2014" name="Front. Microbiol.">
        <title>High frequency of phylogenetically diverse reductive dehalogenase-homologous genes in deep subseafloor sedimentary metagenomes.</title>
        <authorList>
            <person name="Kawai M."/>
            <person name="Futagami T."/>
            <person name="Toyoda A."/>
            <person name="Takaki Y."/>
            <person name="Nishi S."/>
            <person name="Hori S."/>
            <person name="Arai W."/>
            <person name="Tsubouchi T."/>
            <person name="Morono Y."/>
            <person name="Uchiyama I."/>
            <person name="Ito T."/>
            <person name="Fujiyama A."/>
            <person name="Inagaki F."/>
            <person name="Takami H."/>
        </authorList>
    </citation>
    <scope>NUCLEOTIDE SEQUENCE</scope>
    <source>
        <strain evidence="1">Expedition CK06-06</strain>
    </source>
</reference>
<gene>
    <name evidence="1" type="ORF">S06H3_64439</name>
</gene>
<name>X1QEP7_9ZZZZ</name>
<feature type="non-terminal residue" evidence="1">
    <location>
        <position position="119"/>
    </location>
</feature>
<evidence type="ECO:0000313" key="1">
    <source>
        <dbReference type="EMBL" id="GAI53301.1"/>
    </source>
</evidence>
<dbReference type="AlphaFoldDB" id="X1QEP7"/>
<dbReference type="EMBL" id="BARV01043045">
    <property type="protein sequence ID" value="GAI53301.1"/>
    <property type="molecule type" value="Genomic_DNA"/>
</dbReference>
<organism evidence="1">
    <name type="scientific">marine sediment metagenome</name>
    <dbReference type="NCBI Taxonomy" id="412755"/>
    <lineage>
        <taxon>unclassified sequences</taxon>
        <taxon>metagenomes</taxon>
        <taxon>ecological metagenomes</taxon>
    </lineage>
</organism>
<feature type="non-terminal residue" evidence="1">
    <location>
        <position position="1"/>
    </location>
</feature>
<sequence>VNGCGQAVLGALQEEFGIGDLESFKSATMFAGGVADRGGTCGALIGALMALGLVIGRAEMKDEPTFSNALDASQDLIEGFKEGLQKHFGFKRKLESTLCEDVQDRIYGRSFSARDEKGR</sequence>
<protein>
    <recommendedName>
        <fullName evidence="2">C_GCAxxG_C_C family protein</fullName>
    </recommendedName>
</protein>
<accession>X1QEP7</accession>